<sequence>MTQGLRELVLRGLDGMTPLGFLAALGLVNVLRHQAETSDIELAWTTDDGGWVAKLRSSAVLDQQGLLDGLDRALVKALAAHPAKLYEAQKEKFVSVRRAATRFQRQEVDFLAAIGSNLASDEATSQLQTTRRDYHLGNIVSILKNTQRDHLRRTLFKPWDYADPLENQSLHLDPSEDRRHAYQWNKPSGDPNRRKRGGMLGANRLALEALGWFPTWPVGGALKTLGFSGFGKDETRWTWPIWTPFVPADLIPSLLALAPLQDDPIAEADRRRLRQMGVVAAYRVQRILVKKTPNFTPARKVV</sequence>
<dbReference type="RefSeq" id="WP_211430388.1">
    <property type="nucleotide sequence ID" value="NZ_CP072649.1"/>
</dbReference>
<organism evidence="1 2">
    <name type="scientific">Chloracidobacterium validum</name>
    <dbReference type="NCBI Taxonomy" id="2821543"/>
    <lineage>
        <taxon>Bacteria</taxon>
        <taxon>Pseudomonadati</taxon>
        <taxon>Acidobacteriota</taxon>
        <taxon>Terriglobia</taxon>
        <taxon>Terriglobales</taxon>
        <taxon>Acidobacteriaceae</taxon>
        <taxon>Chloracidobacterium</taxon>
    </lineage>
</organism>
<proteinExistence type="predicted"/>
<reference evidence="1 2" key="1">
    <citation type="submission" date="2021-03" db="EMBL/GenBank/DDBJ databases">
        <title>Genomic and phenotypic characterization of Chloracidobacterium isolates provides evidence for multiple species.</title>
        <authorList>
            <person name="Saini M.K."/>
            <person name="Costas A.M.G."/>
            <person name="Tank M."/>
            <person name="Bryant D.A."/>
        </authorList>
    </citation>
    <scope>NUCLEOTIDE SEQUENCE [LARGE SCALE GENOMIC DNA]</scope>
    <source>
        <strain evidence="1 2">BV2-C</strain>
    </source>
</reference>
<evidence type="ECO:0000313" key="2">
    <source>
        <dbReference type="Proteomes" id="UP000676506"/>
    </source>
</evidence>
<evidence type="ECO:0000313" key="1">
    <source>
        <dbReference type="EMBL" id="QUW04499.1"/>
    </source>
</evidence>
<accession>A0ABX8BFQ0</accession>
<keyword evidence="2" id="KW-1185">Reference proteome</keyword>
<protein>
    <submittedName>
        <fullName evidence="1">Uncharacterized protein</fullName>
    </submittedName>
</protein>
<dbReference type="Proteomes" id="UP000676506">
    <property type="component" value="Chromosome 2"/>
</dbReference>
<gene>
    <name evidence="1" type="ORF">J8C06_11970</name>
</gene>
<dbReference type="EMBL" id="CP072649">
    <property type="protein sequence ID" value="QUW04499.1"/>
    <property type="molecule type" value="Genomic_DNA"/>
</dbReference>
<name>A0ABX8BFQ0_9BACT</name>